<dbReference type="Pfam" id="PF00440">
    <property type="entry name" value="TetR_N"/>
    <property type="match status" value="1"/>
</dbReference>
<keyword evidence="8" id="KW-1185">Reference proteome</keyword>
<dbReference type="RefSeq" id="WP_066400208.1">
    <property type="nucleotide sequence ID" value="NZ_JAGIKZ010000044.1"/>
</dbReference>
<dbReference type="SUPFAM" id="SSF48498">
    <property type="entry name" value="Tetracyclin repressor-like, C-terminal domain"/>
    <property type="match status" value="1"/>
</dbReference>
<feature type="domain" description="HTH tetR-type" evidence="6">
    <location>
        <begin position="8"/>
        <end position="68"/>
    </location>
</feature>
<organism evidence="7 8">
    <name type="scientific">Cytobacillus eiseniae</name>
    <dbReference type="NCBI Taxonomy" id="762947"/>
    <lineage>
        <taxon>Bacteria</taxon>
        <taxon>Bacillati</taxon>
        <taxon>Bacillota</taxon>
        <taxon>Bacilli</taxon>
        <taxon>Bacillales</taxon>
        <taxon>Bacillaceae</taxon>
        <taxon>Cytobacillus</taxon>
    </lineage>
</organism>
<proteinExistence type="predicted"/>
<accession>A0ABS4RKB3</accession>
<dbReference type="PANTHER" id="PTHR30055">
    <property type="entry name" value="HTH-TYPE TRANSCRIPTIONAL REGULATOR RUTR"/>
    <property type="match status" value="1"/>
</dbReference>
<dbReference type="PROSITE" id="PS50977">
    <property type="entry name" value="HTH_TETR_2"/>
    <property type="match status" value="1"/>
</dbReference>
<dbReference type="EMBL" id="JAGIKZ010000044">
    <property type="protein sequence ID" value="MBP2243333.1"/>
    <property type="molecule type" value="Genomic_DNA"/>
</dbReference>
<dbReference type="Proteomes" id="UP001519293">
    <property type="component" value="Unassembled WGS sequence"/>
</dbReference>
<keyword evidence="4" id="KW-0804">Transcription</keyword>
<dbReference type="InterPro" id="IPR036271">
    <property type="entry name" value="Tet_transcr_reg_TetR-rel_C_sf"/>
</dbReference>
<comment type="caution">
    <text evidence="7">The sequence shown here is derived from an EMBL/GenBank/DDBJ whole genome shotgun (WGS) entry which is preliminary data.</text>
</comment>
<evidence type="ECO:0000313" key="8">
    <source>
        <dbReference type="Proteomes" id="UP001519293"/>
    </source>
</evidence>
<name>A0ABS4RKB3_9BACI</name>
<evidence type="ECO:0000256" key="5">
    <source>
        <dbReference type="PROSITE-ProRule" id="PRU00335"/>
    </source>
</evidence>
<reference evidence="7 8" key="1">
    <citation type="submission" date="2021-03" db="EMBL/GenBank/DDBJ databases">
        <title>Genomic Encyclopedia of Type Strains, Phase IV (KMG-IV): sequencing the most valuable type-strain genomes for metagenomic binning, comparative biology and taxonomic classification.</title>
        <authorList>
            <person name="Goeker M."/>
        </authorList>
    </citation>
    <scope>NUCLEOTIDE SEQUENCE [LARGE SCALE GENOMIC DNA]</scope>
    <source>
        <strain evidence="7 8">DSM 26675</strain>
    </source>
</reference>
<protein>
    <submittedName>
        <fullName evidence="7">AcrR family transcriptional regulator</fullName>
    </submittedName>
</protein>
<evidence type="ECO:0000256" key="2">
    <source>
        <dbReference type="ARBA" id="ARBA00023015"/>
    </source>
</evidence>
<evidence type="ECO:0000256" key="1">
    <source>
        <dbReference type="ARBA" id="ARBA00022491"/>
    </source>
</evidence>
<gene>
    <name evidence="7" type="ORF">J2Z40_003949</name>
</gene>
<dbReference type="InterPro" id="IPR050109">
    <property type="entry name" value="HTH-type_TetR-like_transc_reg"/>
</dbReference>
<evidence type="ECO:0000259" key="6">
    <source>
        <dbReference type="PROSITE" id="PS50977"/>
    </source>
</evidence>
<evidence type="ECO:0000313" key="7">
    <source>
        <dbReference type="EMBL" id="MBP2243333.1"/>
    </source>
</evidence>
<keyword evidence="2" id="KW-0805">Transcription regulation</keyword>
<evidence type="ECO:0000256" key="4">
    <source>
        <dbReference type="ARBA" id="ARBA00023163"/>
    </source>
</evidence>
<feature type="DNA-binding region" description="H-T-H motif" evidence="5">
    <location>
        <begin position="31"/>
        <end position="50"/>
    </location>
</feature>
<keyword evidence="1" id="KW-0678">Repressor</keyword>
<dbReference type="Pfam" id="PF13977">
    <property type="entry name" value="TetR_C_6"/>
    <property type="match status" value="1"/>
</dbReference>
<keyword evidence="3 5" id="KW-0238">DNA-binding</keyword>
<dbReference type="InterPro" id="IPR039538">
    <property type="entry name" value="BetI_C"/>
</dbReference>
<dbReference type="InterPro" id="IPR001647">
    <property type="entry name" value="HTH_TetR"/>
</dbReference>
<sequence length="199" mass="22982">MPKIVDHDKRKELIADAMMTIIRRVGLEKTTVRRIAEEAGLSMGSVQYYFPAQHDLYIFAMELLIKRLEDRVKNAMKEDTPVIEAVSAVLMQLIPYYDEDHQIECEAWLVFSLMALRDPTLEALSRSMYKSVRELISQLLTLLHEEGMLEESFDLNIGVIGLHALIDGMTTQSILYQKLFNEEKIDLQIKGYIQSICRK</sequence>
<dbReference type="Gene3D" id="1.10.357.10">
    <property type="entry name" value="Tetracycline Repressor, domain 2"/>
    <property type="match status" value="1"/>
</dbReference>
<dbReference type="InterPro" id="IPR009057">
    <property type="entry name" value="Homeodomain-like_sf"/>
</dbReference>
<evidence type="ECO:0000256" key="3">
    <source>
        <dbReference type="ARBA" id="ARBA00023125"/>
    </source>
</evidence>
<dbReference type="SUPFAM" id="SSF46689">
    <property type="entry name" value="Homeodomain-like"/>
    <property type="match status" value="1"/>
</dbReference>
<dbReference type="PANTHER" id="PTHR30055:SF226">
    <property type="entry name" value="HTH-TYPE TRANSCRIPTIONAL REGULATOR PKSA"/>
    <property type="match status" value="1"/>
</dbReference>